<protein>
    <submittedName>
        <fullName evidence="1">Uncharacterized protein</fullName>
    </submittedName>
</protein>
<dbReference type="Proteomes" id="UP000246991">
    <property type="component" value="Unassembled WGS sequence"/>
</dbReference>
<reference evidence="1 2" key="1">
    <citation type="submission" date="2018-03" db="EMBL/GenBank/DDBJ databases">
        <title>Genomes of Pezizomycetes fungi and the evolution of truffles.</title>
        <authorList>
            <person name="Murat C."/>
            <person name="Payen T."/>
            <person name="Noel B."/>
            <person name="Kuo A."/>
            <person name="Martin F.M."/>
        </authorList>
    </citation>
    <scope>NUCLEOTIDE SEQUENCE [LARGE SCALE GENOMIC DNA]</scope>
    <source>
        <strain evidence="1">091103-1</strain>
    </source>
</reference>
<keyword evidence="2" id="KW-1185">Reference proteome</keyword>
<sequence length="106" mass="12181">MIRDAVNTASRVHFVYAEFNKDDKLLLTAIKNLPAEPALEDRQEIMKALNNLNIFGFNIDIDIPTMNIVLNSIPLGNDDWQPSDWNKDSKAWNDLEYEIMLYNPGV</sequence>
<proteinExistence type="predicted"/>
<organism evidence="1 2">
    <name type="scientific">Tuber magnatum</name>
    <name type="common">white Piedmont truffle</name>
    <dbReference type="NCBI Taxonomy" id="42249"/>
    <lineage>
        <taxon>Eukaryota</taxon>
        <taxon>Fungi</taxon>
        <taxon>Dikarya</taxon>
        <taxon>Ascomycota</taxon>
        <taxon>Pezizomycotina</taxon>
        <taxon>Pezizomycetes</taxon>
        <taxon>Pezizales</taxon>
        <taxon>Tuberaceae</taxon>
        <taxon>Tuber</taxon>
    </lineage>
</organism>
<gene>
    <name evidence="1" type="ORF">C7212DRAFT_340159</name>
</gene>
<evidence type="ECO:0000313" key="2">
    <source>
        <dbReference type="Proteomes" id="UP000246991"/>
    </source>
</evidence>
<comment type="caution">
    <text evidence="1">The sequence shown here is derived from an EMBL/GenBank/DDBJ whole genome shotgun (WGS) entry which is preliminary data.</text>
</comment>
<accession>A0A317SXM4</accession>
<dbReference type="OrthoDB" id="5494369at2759"/>
<dbReference type="AlphaFoldDB" id="A0A317SXM4"/>
<evidence type="ECO:0000313" key="1">
    <source>
        <dbReference type="EMBL" id="PWW79253.1"/>
    </source>
</evidence>
<name>A0A317SXM4_9PEZI</name>
<dbReference type="EMBL" id="PYWC01000009">
    <property type="protein sequence ID" value="PWW79253.1"/>
    <property type="molecule type" value="Genomic_DNA"/>
</dbReference>